<reference evidence="1" key="2">
    <citation type="submission" date="2020-09" db="EMBL/GenBank/DDBJ databases">
        <authorList>
            <person name="Sun Q."/>
            <person name="Zhou Y."/>
        </authorList>
    </citation>
    <scope>NUCLEOTIDE SEQUENCE</scope>
    <source>
        <strain evidence="1">CGMCC 4.3508</strain>
    </source>
</reference>
<reference evidence="1" key="1">
    <citation type="journal article" date="2014" name="Int. J. Syst. Evol. Microbiol.">
        <title>Complete genome sequence of Corynebacterium casei LMG S-19264T (=DSM 44701T), isolated from a smear-ripened cheese.</title>
        <authorList>
            <consortium name="US DOE Joint Genome Institute (JGI-PGF)"/>
            <person name="Walter F."/>
            <person name="Albersmeier A."/>
            <person name="Kalinowski J."/>
            <person name="Ruckert C."/>
        </authorList>
    </citation>
    <scope>NUCLEOTIDE SEQUENCE</scope>
    <source>
        <strain evidence="1">CGMCC 4.3508</strain>
    </source>
</reference>
<dbReference type="Proteomes" id="UP000638263">
    <property type="component" value="Unassembled WGS sequence"/>
</dbReference>
<dbReference type="AlphaFoldDB" id="A0A917VZ00"/>
<accession>A0A917VZ00</accession>
<sequence length="106" mass="11214">MTAVAAELPGETTISERAVGRLAAAAAREVASVGGRPQVDATVSGDRIALEVRLPVRYPEPVGQITEACREHLIRRTEELTGLGVSHVDIVVSEMTRSAPATGRVR</sequence>
<evidence type="ECO:0008006" key="3">
    <source>
        <dbReference type="Google" id="ProtNLM"/>
    </source>
</evidence>
<name>A0A917VZ00_9NOCA</name>
<organism evidence="1 2">
    <name type="scientific">Nocardia jinanensis</name>
    <dbReference type="NCBI Taxonomy" id="382504"/>
    <lineage>
        <taxon>Bacteria</taxon>
        <taxon>Bacillati</taxon>
        <taxon>Actinomycetota</taxon>
        <taxon>Actinomycetes</taxon>
        <taxon>Mycobacteriales</taxon>
        <taxon>Nocardiaceae</taxon>
        <taxon>Nocardia</taxon>
    </lineage>
</organism>
<comment type="caution">
    <text evidence="1">The sequence shown here is derived from an EMBL/GenBank/DDBJ whole genome shotgun (WGS) entry which is preliminary data.</text>
</comment>
<proteinExistence type="predicted"/>
<protein>
    <recommendedName>
        <fullName evidence="3">Asp23/Gls24 family envelope stress response protein</fullName>
    </recommendedName>
</protein>
<dbReference type="RefSeq" id="WP_062997316.1">
    <property type="nucleotide sequence ID" value="NZ_BMMH01000045.1"/>
</dbReference>
<gene>
    <name evidence="1" type="ORF">GCM10011588_72120</name>
</gene>
<dbReference type="EMBL" id="BMMH01000045">
    <property type="protein sequence ID" value="GGL46807.1"/>
    <property type="molecule type" value="Genomic_DNA"/>
</dbReference>
<evidence type="ECO:0000313" key="2">
    <source>
        <dbReference type="Proteomes" id="UP000638263"/>
    </source>
</evidence>
<keyword evidence="2" id="KW-1185">Reference proteome</keyword>
<evidence type="ECO:0000313" key="1">
    <source>
        <dbReference type="EMBL" id="GGL46807.1"/>
    </source>
</evidence>